<dbReference type="CDD" id="cd07185">
    <property type="entry name" value="OmpA_C-like"/>
    <property type="match status" value="1"/>
</dbReference>
<dbReference type="InterPro" id="IPR006665">
    <property type="entry name" value="OmpA-like"/>
</dbReference>
<keyword evidence="6" id="KW-1185">Reference proteome</keyword>
<organism evidence="5 6">
    <name type="scientific">Pseudooceanicola marinus</name>
    <dbReference type="NCBI Taxonomy" id="396013"/>
    <lineage>
        <taxon>Bacteria</taxon>
        <taxon>Pseudomonadati</taxon>
        <taxon>Pseudomonadota</taxon>
        <taxon>Alphaproteobacteria</taxon>
        <taxon>Rhodobacterales</taxon>
        <taxon>Paracoccaceae</taxon>
        <taxon>Pseudooceanicola</taxon>
    </lineage>
</organism>
<dbReference type="PROSITE" id="PS51123">
    <property type="entry name" value="OMPA_2"/>
    <property type="match status" value="1"/>
</dbReference>
<evidence type="ECO:0000259" key="4">
    <source>
        <dbReference type="PROSITE" id="PS51123"/>
    </source>
</evidence>
<accession>A0A1X7A454</accession>
<keyword evidence="1 3" id="KW-0732">Signal</keyword>
<sequence>MRSFRAAIFAALFLLPLATLVRAQDVTLTSRDGNVELSGDLLGFDGEFYRLQTEFGVLTLDGSGVLCDGPGCPDLTDYVARITISGAETVGEVLMPALVEGFGLRAGYAVRREALGPGQVLYILTERDGGRVAGEFTIHSQTTDSGFDELIEAGADLVMALREVREEELEAARAAGLGDLTQRGRARVLALDALVPIVAPDNPVQRITMPQLADVFAGRITNWQELGGADAPIVPHLRDLTSGLGQVVQDRLLRPAGAGLAEGAVQHGTDDALLRAVLADPFAIGLSSASEVGAAAGLALSGDCGFTLQATRRNAKTEDYPMTAPVFLYQPAVRLPKLARDFLAYTRDPQAQYVIRRAGFVDQLPEEVAIDDQGDRFANAIAQAGDEVPLAELQRMVTTLTGMKRLTISFRFRAGSTRLDAQSMSNVRMMARALESGQFDGREVLLVGFSDGDGPAEANLRLSAERAETVRRAVLAAAETADLSRLTLGIDTFGEAMPMACDDSEWGRQVNRRVEVWLR</sequence>
<dbReference type="Gene3D" id="3.30.1330.60">
    <property type="entry name" value="OmpA-like domain"/>
    <property type="match status" value="1"/>
</dbReference>
<evidence type="ECO:0000256" key="1">
    <source>
        <dbReference type="ARBA" id="ARBA00022729"/>
    </source>
</evidence>
<dbReference type="Gene3D" id="3.40.190.10">
    <property type="entry name" value="Periplasmic binding protein-like II"/>
    <property type="match status" value="2"/>
</dbReference>
<dbReference type="InterPro" id="IPR050811">
    <property type="entry name" value="Phosphate_ABC_transporter"/>
</dbReference>
<reference evidence="5 6" key="1">
    <citation type="submission" date="2017-03" db="EMBL/GenBank/DDBJ databases">
        <authorList>
            <person name="Afonso C.L."/>
            <person name="Miller P.J."/>
            <person name="Scott M.A."/>
            <person name="Spackman E."/>
            <person name="Goraichik I."/>
            <person name="Dimitrov K.M."/>
            <person name="Suarez D.L."/>
            <person name="Swayne D.E."/>
        </authorList>
    </citation>
    <scope>NUCLEOTIDE SEQUENCE [LARGE SCALE GENOMIC DNA]</scope>
    <source>
        <strain evidence="5 6">CECT 7751</strain>
    </source>
</reference>
<dbReference type="SUPFAM" id="SSF53850">
    <property type="entry name" value="Periplasmic binding protein-like II"/>
    <property type="match status" value="1"/>
</dbReference>
<gene>
    <name evidence="5" type="ORF">PSM7751_03564</name>
</gene>
<dbReference type="Pfam" id="PF00691">
    <property type="entry name" value="OmpA"/>
    <property type="match status" value="1"/>
</dbReference>
<dbReference type="RefSeq" id="WP_085889588.1">
    <property type="nucleotide sequence ID" value="NZ_FWFN01000008.1"/>
</dbReference>
<dbReference type="EMBL" id="FWFN01000008">
    <property type="protein sequence ID" value="SLN68165.1"/>
    <property type="molecule type" value="Genomic_DNA"/>
</dbReference>
<dbReference type="SUPFAM" id="SSF103088">
    <property type="entry name" value="OmpA-like"/>
    <property type="match status" value="1"/>
</dbReference>
<keyword evidence="5" id="KW-0449">Lipoprotein</keyword>
<evidence type="ECO:0000256" key="3">
    <source>
        <dbReference type="SAM" id="SignalP"/>
    </source>
</evidence>
<feature type="signal peptide" evidence="3">
    <location>
        <begin position="1"/>
        <end position="23"/>
    </location>
</feature>
<dbReference type="PANTHER" id="PTHR30570:SF1">
    <property type="entry name" value="PHOSPHATE-BINDING PROTEIN PSTS"/>
    <property type="match status" value="1"/>
</dbReference>
<dbReference type="GO" id="GO:0016020">
    <property type="term" value="C:membrane"/>
    <property type="evidence" value="ECO:0007669"/>
    <property type="project" value="UniProtKB-UniRule"/>
</dbReference>
<dbReference type="PANTHER" id="PTHR30570">
    <property type="entry name" value="PERIPLASMIC PHOSPHATE BINDING COMPONENT OF PHOSPHATE ABC TRANSPORTER"/>
    <property type="match status" value="1"/>
</dbReference>
<evidence type="ECO:0000313" key="6">
    <source>
        <dbReference type="Proteomes" id="UP000193963"/>
    </source>
</evidence>
<dbReference type="OrthoDB" id="9790048at2"/>
<keyword evidence="2" id="KW-0472">Membrane</keyword>
<dbReference type="AlphaFoldDB" id="A0A1X7A454"/>
<evidence type="ECO:0000256" key="2">
    <source>
        <dbReference type="PROSITE-ProRule" id="PRU00473"/>
    </source>
</evidence>
<feature type="chain" id="PRO_5012214203" evidence="3">
    <location>
        <begin position="24"/>
        <end position="519"/>
    </location>
</feature>
<dbReference type="Proteomes" id="UP000193963">
    <property type="component" value="Unassembled WGS sequence"/>
</dbReference>
<dbReference type="Pfam" id="PF12849">
    <property type="entry name" value="PBP_like_2"/>
    <property type="match status" value="1"/>
</dbReference>
<protein>
    <submittedName>
        <fullName evidence="5">Putative outer membrane lipoprotein</fullName>
    </submittedName>
</protein>
<name>A0A1X7A454_9RHOB</name>
<dbReference type="InterPro" id="IPR024370">
    <property type="entry name" value="PBP_domain"/>
</dbReference>
<evidence type="ECO:0000313" key="5">
    <source>
        <dbReference type="EMBL" id="SLN68165.1"/>
    </source>
</evidence>
<dbReference type="InterPro" id="IPR036737">
    <property type="entry name" value="OmpA-like_sf"/>
</dbReference>
<proteinExistence type="predicted"/>
<feature type="domain" description="OmpA-like" evidence="4">
    <location>
        <begin position="399"/>
        <end position="519"/>
    </location>
</feature>